<dbReference type="AlphaFoldDB" id="A0A6A8GCW1"/>
<gene>
    <name evidence="1" type="ORF">GJR99_14645</name>
</gene>
<name>A0A6A8GCW1_9EURY</name>
<dbReference type="EMBL" id="WKJQ01000001">
    <property type="protein sequence ID" value="MRW97806.1"/>
    <property type="molecule type" value="Genomic_DNA"/>
</dbReference>
<proteinExistence type="predicted"/>
<dbReference type="OrthoDB" id="380765at2157"/>
<reference evidence="1 2" key="1">
    <citation type="submission" date="2019-11" db="EMBL/GenBank/DDBJ databases">
        <title>Whole genome sequence of Haloferax sp. MBLA0078.</title>
        <authorList>
            <person name="Seo M.-J."/>
            <person name="Cho E.-S."/>
        </authorList>
    </citation>
    <scope>NUCLEOTIDE SEQUENCE [LARGE SCALE GENOMIC DNA]</scope>
    <source>
        <strain evidence="1 2">MBLA0078</strain>
    </source>
</reference>
<protein>
    <submittedName>
        <fullName evidence="1">Uncharacterized protein</fullName>
    </submittedName>
</protein>
<evidence type="ECO:0000313" key="2">
    <source>
        <dbReference type="Proteomes" id="UP000443423"/>
    </source>
</evidence>
<keyword evidence="2" id="KW-1185">Reference proteome</keyword>
<comment type="caution">
    <text evidence="1">The sequence shown here is derived from an EMBL/GenBank/DDBJ whole genome shotgun (WGS) entry which is preliminary data.</text>
</comment>
<organism evidence="1 2">
    <name type="scientific">Haloferax marinum</name>
    <dbReference type="NCBI Taxonomy" id="2666143"/>
    <lineage>
        <taxon>Archaea</taxon>
        <taxon>Methanobacteriati</taxon>
        <taxon>Methanobacteriota</taxon>
        <taxon>Stenosarchaea group</taxon>
        <taxon>Halobacteria</taxon>
        <taxon>Halobacteriales</taxon>
        <taxon>Haloferacaceae</taxon>
        <taxon>Haloferax</taxon>
    </lineage>
</organism>
<accession>A0A6A8GCW1</accession>
<evidence type="ECO:0000313" key="1">
    <source>
        <dbReference type="EMBL" id="MRW97806.1"/>
    </source>
</evidence>
<dbReference type="Proteomes" id="UP000443423">
    <property type="component" value="Unassembled WGS sequence"/>
</dbReference>
<sequence>MVRTVAVRLVVVGVLVMMTLTGGIGIVAADDTGSGDCDDTERELSPACARGDNRATSEDIVDRAETALGETPNGDKVIRILKKKLPS</sequence>
<dbReference type="RefSeq" id="WP_151113434.1">
    <property type="nucleotide sequence ID" value="NZ_WKJQ01000001.1"/>
</dbReference>